<sequence length="248" mass="25679">MATNTGSGSAFSFAPGSAAREAAITEFDWFLSHLQSSLQRCVWGRPVDFVRPSQQQVSEAASQIRSGFLAQVWASARKNKVVRATAAPARALGPAAQPTTGITTTRSFATANGSRTDSAAETCGLFLAQVHRQAALASASTTTATGGPSTNPAPASSSASSPSLVPSPSPTGSPAVGLSSPPSTPPTTPEDLDPAQTRAAFRTPVWRAAGVPDERTEDLAEKLVETWHVRAARGAVLLHWDAEMAEAT</sequence>
<name>A0AAD4FC35_9PEZI</name>
<reference evidence="2" key="1">
    <citation type="submission" date="2023-02" db="EMBL/GenBank/DDBJ databases">
        <authorList>
            <person name="Palmer J.M."/>
        </authorList>
    </citation>
    <scope>NUCLEOTIDE SEQUENCE</scope>
    <source>
        <strain evidence="2">FW57</strain>
    </source>
</reference>
<dbReference type="AlphaFoldDB" id="A0AAD4FC35"/>
<feature type="compositionally biased region" description="Low complexity" evidence="1">
    <location>
        <begin position="138"/>
        <end position="164"/>
    </location>
</feature>
<evidence type="ECO:0000313" key="2">
    <source>
        <dbReference type="EMBL" id="KAG7294578.1"/>
    </source>
</evidence>
<protein>
    <submittedName>
        <fullName evidence="2">Uncharacterized protein</fullName>
    </submittedName>
</protein>
<evidence type="ECO:0000313" key="3">
    <source>
        <dbReference type="Proteomes" id="UP001197093"/>
    </source>
</evidence>
<organism evidence="2 3">
    <name type="scientific">Staphylotrichum longicolle</name>
    <dbReference type="NCBI Taxonomy" id="669026"/>
    <lineage>
        <taxon>Eukaryota</taxon>
        <taxon>Fungi</taxon>
        <taxon>Dikarya</taxon>
        <taxon>Ascomycota</taxon>
        <taxon>Pezizomycotina</taxon>
        <taxon>Sordariomycetes</taxon>
        <taxon>Sordariomycetidae</taxon>
        <taxon>Sordariales</taxon>
        <taxon>Chaetomiaceae</taxon>
        <taxon>Staphylotrichum</taxon>
    </lineage>
</organism>
<feature type="region of interest" description="Disordered" evidence="1">
    <location>
        <begin position="138"/>
        <end position="204"/>
    </location>
</feature>
<comment type="caution">
    <text evidence="2">The sequence shown here is derived from an EMBL/GenBank/DDBJ whole genome shotgun (WGS) entry which is preliminary data.</text>
</comment>
<keyword evidence="3" id="KW-1185">Reference proteome</keyword>
<gene>
    <name evidence="2" type="ORF">NEMBOFW57_004654</name>
</gene>
<dbReference type="Proteomes" id="UP001197093">
    <property type="component" value="Unassembled WGS sequence"/>
</dbReference>
<proteinExistence type="predicted"/>
<accession>A0AAD4FC35</accession>
<dbReference type="EMBL" id="JAHCVI010000001">
    <property type="protein sequence ID" value="KAG7294578.1"/>
    <property type="molecule type" value="Genomic_DNA"/>
</dbReference>
<evidence type="ECO:0000256" key="1">
    <source>
        <dbReference type="SAM" id="MobiDB-lite"/>
    </source>
</evidence>